<evidence type="ECO:0000313" key="12">
    <source>
        <dbReference type="EMBL" id="KAF4617688.1"/>
    </source>
</evidence>
<dbReference type="SMART" id="SM00382">
    <property type="entry name" value="AAA"/>
    <property type="match status" value="2"/>
</dbReference>
<evidence type="ECO:0000259" key="11">
    <source>
        <dbReference type="PROSITE" id="PS50929"/>
    </source>
</evidence>
<organism evidence="12 13">
    <name type="scientific">Agrocybe pediades</name>
    <dbReference type="NCBI Taxonomy" id="84607"/>
    <lineage>
        <taxon>Eukaryota</taxon>
        <taxon>Fungi</taxon>
        <taxon>Dikarya</taxon>
        <taxon>Basidiomycota</taxon>
        <taxon>Agaricomycotina</taxon>
        <taxon>Agaricomycetes</taxon>
        <taxon>Agaricomycetidae</taxon>
        <taxon>Agaricales</taxon>
        <taxon>Agaricineae</taxon>
        <taxon>Strophariaceae</taxon>
        <taxon>Agrocybe</taxon>
    </lineage>
</organism>
<feature type="domain" description="ABC transmembrane type-1" evidence="11">
    <location>
        <begin position="991"/>
        <end position="1262"/>
    </location>
</feature>
<dbReference type="CDD" id="cd03244">
    <property type="entry name" value="ABCC_MRP_domain2"/>
    <property type="match status" value="1"/>
</dbReference>
<dbReference type="SUPFAM" id="SSF90123">
    <property type="entry name" value="ABC transporter transmembrane region"/>
    <property type="match status" value="2"/>
</dbReference>
<dbReference type="CDD" id="cd03250">
    <property type="entry name" value="ABCC_MRP_domain1"/>
    <property type="match status" value="1"/>
</dbReference>
<dbReference type="InterPro" id="IPR017871">
    <property type="entry name" value="ABC_transporter-like_CS"/>
</dbReference>
<dbReference type="Gene3D" id="1.20.1560.10">
    <property type="entry name" value="ABC transporter type 1, transmembrane domain"/>
    <property type="match status" value="2"/>
</dbReference>
<feature type="transmembrane region" description="Helical" evidence="9">
    <location>
        <begin position="1125"/>
        <end position="1142"/>
    </location>
</feature>
<evidence type="ECO:0000256" key="3">
    <source>
        <dbReference type="ARBA" id="ARBA00022692"/>
    </source>
</evidence>
<evidence type="ECO:0000256" key="9">
    <source>
        <dbReference type="SAM" id="Phobius"/>
    </source>
</evidence>
<keyword evidence="7 9" id="KW-1133">Transmembrane helix</keyword>
<dbReference type="CDD" id="cd18596">
    <property type="entry name" value="ABC_6TM_VMR1_D1_like"/>
    <property type="match status" value="1"/>
</dbReference>
<evidence type="ECO:0000256" key="5">
    <source>
        <dbReference type="ARBA" id="ARBA00022741"/>
    </source>
</evidence>
<dbReference type="PROSITE" id="PS00211">
    <property type="entry name" value="ABC_TRANSPORTER_1"/>
    <property type="match status" value="1"/>
</dbReference>
<feature type="transmembrane region" description="Helical" evidence="9">
    <location>
        <begin position="366"/>
        <end position="388"/>
    </location>
</feature>
<dbReference type="PANTHER" id="PTHR24223:SF356">
    <property type="entry name" value="ATP-BINDING CASSETTE TRANSPORTER ABC4"/>
    <property type="match status" value="1"/>
</dbReference>
<dbReference type="SUPFAM" id="SSF52540">
    <property type="entry name" value="P-loop containing nucleoside triphosphate hydrolases"/>
    <property type="match status" value="2"/>
</dbReference>
<dbReference type="InterPro" id="IPR027417">
    <property type="entry name" value="P-loop_NTPase"/>
</dbReference>
<evidence type="ECO:0000256" key="1">
    <source>
        <dbReference type="ARBA" id="ARBA00004141"/>
    </source>
</evidence>
<feature type="transmembrane region" description="Helical" evidence="9">
    <location>
        <begin position="577"/>
        <end position="600"/>
    </location>
</feature>
<dbReference type="GO" id="GO:0016020">
    <property type="term" value="C:membrane"/>
    <property type="evidence" value="ECO:0007669"/>
    <property type="project" value="UniProtKB-SubCell"/>
</dbReference>
<dbReference type="PROSITE" id="PS50929">
    <property type="entry name" value="ABC_TM1F"/>
    <property type="match status" value="2"/>
</dbReference>
<feature type="transmembrane region" description="Helical" evidence="9">
    <location>
        <begin position="171"/>
        <end position="190"/>
    </location>
</feature>
<dbReference type="FunFam" id="3.40.50.300:FF:000163">
    <property type="entry name" value="Multidrug resistance-associated protein member 4"/>
    <property type="match status" value="1"/>
</dbReference>
<dbReference type="InterPro" id="IPR011527">
    <property type="entry name" value="ABC1_TM_dom"/>
</dbReference>
<dbReference type="Proteomes" id="UP000521872">
    <property type="component" value="Unassembled WGS sequence"/>
</dbReference>
<dbReference type="GO" id="GO:0140359">
    <property type="term" value="F:ABC-type transporter activity"/>
    <property type="evidence" value="ECO:0007669"/>
    <property type="project" value="InterPro"/>
</dbReference>
<protein>
    <recommendedName>
        <fullName evidence="14">P-loop containing nucleoside triphosphate hydrolase protein</fullName>
    </recommendedName>
</protein>
<feature type="transmembrane region" description="Helical" evidence="9">
    <location>
        <begin position="40"/>
        <end position="63"/>
    </location>
</feature>
<feature type="transmembrane region" description="Helical" evidence="9">
    <location>
        <begin position="325"/>
        <end position="346"/>
    </location>
</feature>
<dbReference type="Pfam" id="PF00664">
    <property type="entry name" value="ABC_membrane"/>
    <property type="match status" value="2"/>
</dbReference>
<comment type="subcellular location">
    <subcellularLocation>
        <location evidence="1">Membrane</location>
        <topology evidence="1">Multi-pass membrane protein</topology>
    </subcellularLocation>
</comment>
<dbReference type="CDD" id="cd18604">
    <property type="entry name" value="ABC_6TM_VMR1_D2_like"/>
    <property type="match status" value="1"/>
</dbReference>
<evidence type="ECO:0000313" key="13">
    <source>
        <dbReference type="Proteomes" id="UP000521872"/>
    </source>
</evidence>
<dbReference type="GO" id="GO:0016887">
    <property type="term" value="F:ATP hydrolysis activity"/>
    <property type="evidence" value="ECO:0007669"/>
    <property type="project" value="InterPro"/>
</dbReference>
<keyword evidence="4" id="KW-0677">Repeat</keyword>
<feature type="domain" description="ABC transporter" evidence="10">
    <location>
        <begin position="682"/>
        <end position="943"/>
    </location>
</feature>
<feature type="transmembrane region" description="Helical" evidence="9">
    <location>
        <begin position="146"/>
        <end position="164"/>
    </location>
</feature>
<dbReference type="InterPro" id="IPR003439">
    <property type="entry name" value="ABC_transporter-like_ATP-bd"/>
</dbReference>
<keyword evidence="8 9" id="KW-0472">Membrane</keyword>
<feature type="transmembrane region" description="Helical" evidence="9">
    <location>
        <begin position="980"/>
        <end position="1003"/>
    </location>
</feature>
<evidence type="ECO:0000256" key="6">
    <source>
        <dbReference type="ARBA" id="ARBA00022840"/>
    </source>
</evidence>
<feature type="domain" description="ABC transmembrane type-1" evidence="11">
    <location>
        <begin position="331"/>
        <end position="640"/>
    </location>
</feature>
<evidence type="ECO:0000256" key="2">
    <source>
        <dbReference type="ARBA" id="ARBA00022448"/>
    </source>
</evidence>
<accession>A0A8H4QVN1</accession>
<dbReference type="Gene3D" id="3.40.50.300">
    <property type="entry name" value="P-loop containing nucleotide triphosphate hydrolases"/>
    <property type="match status" value="2"/>
</dbReference>
<dbReference type="EMBL" id="JAACJL010000030">
    <property type="protein sequence ID" value="KAF4617688.1"/>
    <property type="molecule type" value="Genomic_DNA"/>
</dbReference>
<evidence type="ECO:0000256" key="8">
    <source>
        <dbReference type="ARBA" id="ARBA00023136"/>
    </source>
</evidence>
<feature type="transmembrane region" description="Helical" evidence="9">
    <location>
        <begin position="210"/>
        <end position="229"/>
    </location>
</feature>
<comment type="caution">
    <text evidence="12">The sequence shown here is derived from an EMBL/GenBank/DDBJ whole genome shotgun (WGS) entry which is preliminary data.</text>
</comment>
<keyword evidence="5" id="KW-0547">Nucleotide-binding</keyword>
<proteinExistence type="predicted"/>
<feature type="domain" description="ABC transporter" evidence="10">
    <location>
        <begin position="1299"/>
        <end position="1554"/>
    </location>
</feature>
<feature type="transmembrane region" description="Helical" evidence="9">
    <location>
        <begin position="620"/>
        <end position="639"/>
    </location>
</feature>
<evidence type="ECO:0000256" key="7">
    <source>
        <dbReference type="ARBA" id="ARBA00022989"/>
    </source>
</evidence>
<evidence type="ECO:0008006" key="14">
    <source>
        <dbReference type="Google" id="ProtNLM"/>
    </source>
</evidence>
<dbReference type="PANTHER" id="PTHR24223">
    <property type="entry name" value="ATP-BINDING CASSETTE SUB-FAMILY C"/>
    <property type="match status" value="1"/>
</dbReference>
<evidence type="ECO:0000256" key="4">
    <source>
        <dbReference type="ARBA" id="ARBA00022737"/>
    </source>
</evidence>
<dbReference type="GO" id="GO:0005524">
    <property type="term" value="F:ATP binding"/>
    <property type="evidence" value="ECO:0007669"/>
    <property type="project" value="UniProtKB-KW"/>
</dbReference>
<reference evidence="12 13" key="1">
    <citation type="submission" date="2019-12" db="EMBL/GenBank/DDBJ databases">
        <authorList>
            <person name="Floudas D."/>
            <person name="Bentzer J."/>
            <person name="Ahren D."/>
            <person name="Johansson T."/>
            <person name="Persson P."/>
            <person name="Tunlid A."/>
        </authorList>
    </citation>
    <scope>NUCLEOTIDE SEQUENCE [LARGE SCALE GENOMIC DNA]</scope>
    <source>
        <strain evidence="12 13">CBS 102.39</strain>
    </source>
</reference>
<keyword evidence="2" id="KW-0813">Transport</keyword>
<dbReference type="FunFam" id="1.20.1560.10:FF:000013">
    <property type="entry name" value="ABC transporter C family member 2"/>
    <property type="match status" value="1"/>
</dbReference>
<feature type="transmembrane region" description="Helical" evidence="9">
    <location>
        <begin position="500"/>
        <end position="520"/>
    </location>
</feature>
<keyword evidence="3 9" id="KW-0812">Transmembrane</keyword>
<feature type="transmembrane region" description="Helical" evidence="9">
    <location>
        <begin position="473"/>
        <end position="494"/>
    </location>
</feature>
<keyword evidence="6" id="KW-0067">ATP-binding</keyword>
<dbReference type="InterPro" id="IPR003593">
    <property type="entry name" value="AAA+_ATPase"/>
</dbReference>
<feature type="transmembrane region" description="Helical" evidence="9">
    <location>
        <begin position="99"/>
        <end position="120"/>
    </location>
</feature>
<dbReference type="InterPro" id="IPR036640">
    <property type="entry name" value="ABC1_TM_sf"/>
</dbReference>
<sequence>MLLFLIVDVDCVINFQVMQLPLSLLSPTPKVPDADHATTFLIPVLVVLLCIFTHIVHSVISLFKSATITTSDPVNEHEDMDWTRAPYSKQCIENAGGQYPFYFVVGRLLGCLVLLGISIYDMFVSSGIRLSIPPGLPHILPTRPEAYMLLTYLYCTILAVMSVVSTRWSVLATRYNVITLLSVFGVYAFRDLWPLATTTQRPIDALEGKLIWLKIFVLFFTAVVIPTAAPRRHTPIPSHDKNVKPEPSDEQTCSWFSFLTYSFLDPVILKGYRVAHLKYDELPPQADYDRAEYLSDGAFPYLDPLRSGKRRHVFFGLMRVFRWEYITLAWMLCLHAVSEFLAPFGINRLLNYLETAGQGATIRPWFWVLCIFCGPLLRILVLQFYIYITTRTTVRTEGIITQLIFEHSLRIRLKADSEATGNDSQGNLSGAVASVTHADLRERTKTVPNSNLFGKINNLVTSDLQNITEGRDFLVLFLFWPLQLTLATAYLYKILGWSCFAGLLTMILLFPIPGYVAKILQRAQKTRMEQTDERVQDITEAISVLRMIKLFGWEERVAQRIAQKREAELISLWRTKVLSLINGTIGFLIPLVSMAATYGFYTGVMKEELSAAKIFSSMPVFNMIRLQLMTIAPLITLLVQAKVSLDRVDQFLNQTELLDSYSASGRRDVSPVLSSTGNSNLIGFNNATFTWSEGSAYGIATPSRRSYRLNIVGELTFRKGCINLIIGPTGAGKTSLIMALLGEMHFIPTAVDSWFNLPRSGGIAYASQESWVQNETVRQNILFGTPYDESRYRQVLRQCALERDLELFEAGDATEVGDKGLTLSGGQKARITLARAIYSRADIILLDDILAALDVHTSAWIINECLQGDLVKGRTVLLVTHNVALASPVANFIVSVGADGSVTSYTPDRTNLIFAVDENLLNEEGIPNEPFEGKGQQGSSLDDKIKVDGKLIAMEEIAEGHVTWRSIQLFLSSLSGGHPFIFFGIWMSSIFITDWMNTAQVWFLGYWGSQYTDHGPATVNVSFYLAVYFALMGSTFFYCGGQLLYIRGTMRASRVVNSTLVDSMLRSTLRWLDETPVGRIIARCTQDMRAVDGVIPQKYSDITELVISILCKVAIIVAFSPFFFFPSLGVTFIGLYIANMYLKAQMSVKREMSNARSPLLSHFSAAVSGIVSIRAYGAEAAFKAVSLERIDHYVRIARVSNNLNRWIGMRIDLLGNAFTTSLAAYCFYTRSLSATNIGFTLNLATSFCTMLLMLVRSYNEFEVQANSLERIQGFIDIEHEPPPTEEGKPPAAWPTSGDLRVEHLSARYSKSGPKVLHDISFHIESGQRVGIGRRSHTPESAQPAKKLSLVGRTGSGKSSLSLALLRCIITEGTMHYDGISTHDINLDALRSSITIIPQTPELLSGTIRRNLDPFEQHDDAVLNEALRAAGLFTLQEQLGEGRLTLDSSIASGGNNLSVGQKQILALARAMVRGSKLLILDEATSAIDYTTDSVIQDTLRHQLPPDVTVITVAHRLHTIMDADKIMVLDRGKIVEFDSPAVLLEKEHGILRALVDGSGDKATLFAIAKEGRHRGFSPSELGSANA</sequence>
<dbReference type="Pfam" id="PF00005">
    <property type="entry name" value="ABC_tran"/>
    <property type="match status" value="2"/>
</dbReference>
<name>A0A8H4QVN1_9AGAR</name>
<keyword evidence="13" id="KW-1185">Reference proteome</keyword>
<gene>
    <name evidence="12" type="ORF">D9613_006260</name>
</gene>
<feature type="transmembrane region" description="Helical" evidence="9">
    <location>
        <begin position="1023"/>
        <end position="1046"/>
    </location>
</feature>
<dbReference type="InterPro" id="IPR050173">
    <property type="entry name" value="ABC_transporter_C-like"/>
</dbReference>
<evidence type="ECO:0000259" key="10">
    <source>
        <dbReference type="PROSITE" id="PS50893"/>
    </source>
</evidence>
<dbReference type="PROSITE" id="PS50893">
    <property type="entry name" value="ABC_TRANSPORTER_2"/>
    <property type="match status" value="2"/>
</dbReference>